<sequence length="111" mass="12397">MPAGILDNINNSPPKRKLNPSSSDCSFDRDFIFSPFPVEPKRITSPGGPESPARTSPVKPSPSPHLTTVSRSSSCESLTYDSFDDQYRQSVLNQSSRELSRKTSRKKLRRL</sequence>
<feature type="compositionally biased region" description="Polar residues" evidence="1">
    <location>
        <begin position="8"/>
        <end position="25"/>
    </location>
</feature>
<evidence type="ECO:0000313" key="3">
    <source>
        <dbReference type="Proteomes" id="UP000054560"/>
    </source>
</evidence>
<name>A0A0L0GC54_9EUKA</name>
<proteinExistence type="predicted"/>
<protein>
    <submittedName>
        <fullName evidence="2">Uncharacterized protein</fullName>
    </submittedName>
</protein>
<evidence type="ECO:0000256" key="1">
    <source>
        <dbReference type="SAM" id="MobiDB-lite"/>
    </source>
</evidence>
<feature type="compositionally biased region" description="Basic residues" evidence="1">
    <location>
        <begin position="102"/>
        <end position="111"/>
    </location>
</feature>
<dbReference type="Proteomes" id="UP000054560">
    <property type="component" value="Unassembled WGS sequence"/>
</dbReference>
<reference evidence="2 3" key="1">
    <citation type="submission" date="2011-02" db="EMBL/GenBank/DDBJ databases">
        <title>The Genome Sequence of Sphaeroforma arctica JP610.</title>
        <authorList>
            <consortium name="The Broad Institute Genome Sequencing Platform"/>
            <person name="Russ C."/>
            <person name="Cuomo C."/>
            <person name="Young S.K."/>
            <person name="Zeng Q."/>
            <person name="Gargeya S."/>
            <person name="Alvarado L."/>
            <person name="Berlin A."/>
            <person name="Chapman S.B."/>
            <person name="Chen Z."/>
            <person name="Freedman E."/>
            <person name="Gellesch M."/>
            <person name="Goldberg J."/>
            <person name="Griggs A."/>
            <person name="Gujja S."/>
            <person name="Heilman E."/>
            <person name="Heiman D."/>
            <person name="Howarth C."/>
            <person name="Mehta T."/>
            <person name="Neiman D."/>
            <person name="Pearson M."/>
            <person name="Roberts A."/>
            <person name="Saif S."/>
            <person name="Shea T."/>
            <person name="Shenoy N."/>
            <person name="Sisk P."/>
            <person name="Stolte C."/>
            <person name="Sykes S."/>
            <person name="White J."/>
            <person name="Yandava C."/>
            <person name="Burger G."/>
            <person name="Gray M.W."/>
            <person name="Holland P.W.H."/>
            <person name="King N."/>
            <person name="Lang F.B.F."/>
            <person name="Roger A.J."/>
            <person name="Ruiz-Trillo I."/>
            <person name="Haas B."/>
            <person name="Nusbaum C."/>
            <person name="Birren B."/>
        </authorList>
    </citation>
    <scope>NUCLEOTIDE SEQUENCE [LARGE SCALE GENOMIC DNA]</scope>
    <source>
        <strain evidence="2 3">JP610</strain>
    </source>
</reference>
<dbReference type="RefSeq" id="XP_014160469.1">
    <property type="nucleotide sequence ID" value="XM_014304994.1"/>
</dbReference>
<dbReference type="AlphaFoldDB" id="A0A0L0GC54"/>
<dbReference type="EMBL" id="KQ241646">
    <property type="protein sequence ID" value="KNC86567.1"/>
    <property type="molecule type" value="Genomic_DNA"/>
</dbReference>
<organism evidence="2 3">
    <name type="scientific">Sphaeroforma arctica JP610</name>
    <dbReference type="NCBI Taxonomy" id="667725"/>
    <lineage>
        <taxon>Eukaryota</taxon>
        <taxon>Ichthyosporea</taxon>
        <taxon>Ichthyophonida</taxon>
        <taxon>Sphaeroforma</taxon>
    </lineage>
</organism>
<feature type="region of interest" description="Disordered" evidence="1">
    <location>
        <begin position="1"/>
        <end position="73"/>
    </location>
</feature>
<evidence type="ECO:0000313" key="2">
    <source>
        <dbReference type="EMBL" id="KNC86567.1"/>
    </source>
</evidence>
<feature type="region of interest" description="Disordered" evidence="1">
    <location>
        <begin position="92"/>
        <end position="111"/>
    </location>
</feature>
<gene>
    <name evidence="2" type="ORF">SARC_01290</name>
</gene>
<accession>A0A0L0GC54</accession>
<keyword evidence="3" id="KW-1185">Reference proteome</keyword>
<feature type="compositionally biased region" description="Polar residues" evidence="1">
    <location>
        <begin position="64"/>
        <end position="73"/>
    </location>
</feature>
<dbReference type="GeneID" id="25901794"/>